<evidence type="ECO:0000313" key="12">
    <source>
        <dbReference type="EMBL" id="MCY6960324.1"/>
    </source>
</evidence>
<reference evidence="12" key="1">
    <citation type="submission" date="2022-12" db="EMBL/GenBank/DDBJ databases">
        <title>Clostridium sp. nov., isolated from industrial wastewater.</title>
        <authorList>
            <person name="Jiayan W."/>
        </authorList>
    </citation>
    <scope>NUCLEOTIDE SEQUENCE</scope>
    <source>
        <strain evidence="12">ZC22-4</strain>
    </source>
</reference>
<evidence type="ECO:0000256" key="4">
    <source>
        <dbReference type="ARBA" id="ARBA00023015"/>
    </source>
</evidence>
<dbReference type="SUPFAM" id="SSF46894">
    <property type="entry name" value="C-terminal effector domain of the bipartite response regulators"/>
    <property type="match status" value="1"/>
</dbReference>
<feature type="DNA-binding region" description="OmpR/PhoB-type" evidence="9">
    <location>
        <begin position="130"/>
        <end position="227"/>
    </location>
</feature>
<comment type="caution">
    <text evidence="12">The sequence shown here is derived from an EMBL/GenBank/DDBJ whole genome shotgun (WGS) entry which is preliminary data.</text>
</comment>
<organism evidence="12 13">
    <name type="scientific">Clostridium brassicae</name>
    <dbReference type="NCBI Taxonomy" id="2999072"/>
    <lineage>
        <taxon>Bacteria</taxon>
        <taxon>Bacillati</taxon>
        <taxon>Bacillota</taxon>
        <taxon>Clostridia</taxon>
        <taxon>Eubacteriales</taxon>
        <taxon>Clostridiaceae</taxon>
        <taxon>Clostridium</taxon>
    </lineage>
</organism>
<dbReference type="InterPro" id="IPR016032">
    <property type="entry name" value="Sig_transdc_resp-reg_C-effctor"/>
</dbReference>
<evidence type="ECO:0000256" key="1">
    <source>
        <dbReference type="ARBA" id="ARBA00018672"/>
    </source>
</evidence>
<dbReference type="InterPro" id="IPR036388">
    <property type="entry name" value="WH-like_DNA-bd_sf"/>
</dbReference>
<feature type="domain" description="Response regulatory" evidence="10">
    <location>
        <begin position="7"/>
        <end position="120"/>
    </location>
</feature>
<evidence type="ECO:0000313" key="13">
    <source>
        <dbReference type="Proteomes" id="UP001144612"/>
    </source>
</evidence>
<keyword evidence="13" id="KW-1185">Reference proteome</keyword>
<dbReference type="PANTHER" id="PTHR48111:SF21">
    <property type="entry name" value="DNA-BINDING DUAL MASTER TRANSCRIPTIONAL REGULATOR RPAA"/>
    <property type="match status" value="1"/>
</dbReference>
<dbReference type="Proteomes" id="UP001144612">
    <property type="component" value="Unassembled WGS sequence"/>
</dbReference>
<keyword evidence="2 8" id="KW-0597">Phosphoprotein</keyword>
<evidence type="ECO:0000256" key="8">
    <source>
        <dbReference type="PROSITE-ProRule" id="PRU00169"/>
    </source>
</evidence>
<keyword evidence="4" id="KW-0805">Transcription regulation</keyword>
<evidence type="ECO:0000256" key="7">
    <source>
        <dbReference type="ARBA" id="ARBA00024867"/>
    </source>
</evidence>
<proteinExistence type="predicted"/>
<keyword evidence="5 9" id="KW-0238">DNA-binding</keyword>
<dbReference type="InterPro" id="IPR039420">
    <property type="entry name" value="WalR-like"/>
</dbReference>
<evidence type="ECO:0000256" key="5">
    <source>
        <dbReference type="ARBA" id="ARBA00023125"/>
    </source>
</evidence>
<dbReference type="Gene3D" id="1.10.10.10">
    <property type="entry name" value="Winged helix-like DNA-binding domain superfamily/Winged helix DNA-binding domain"/>
    <property type="match status" value="1"/>
</dbReference>
<evidence type="ECO:0000256" key="9">
    <source>
        <dbReference type="PROSITE-ProRule" id="PRU01091"/>
    </source>
</evidence>
<name>A0ABT4DDD0_9CLOT</name>
<evidence type="ECO:0000256" key="6">
    <source>
        <dbReference type="ARBA" id="ARBA00023163"/>
    </source>
</evidence>
<dbReference type="RefSeq" id="WP_268062761.1">
    <property type="nucleotide sequence ID" value="NZ_JAPQFJ010000025.1"/>
</dbReference>
<dbReference type="CDD" id="cd00383">
    <property type="entry name" value="trans_reg_C"/>
    <property type="match status" value="1"/>
</dbReference>
<feature type="modified residue" description="4-aspartylphosphate" evidence="8">
    <location>
        <position position="56"/>
    </location>
</feature>
<sequence>MDGMLGKILIVDDDENICEVIKMYLENSGYSTKVCYDGKEAQEAFVQYMPDLVLLDIMLPHVDGIDVLKWIRKEYETPVIMLTAKGETFDKVLALELGADDYIVKPFEPKELIARVKAVLRRYNVENENKEILKFSDLVIDINSYSVTYQGNEIKMPPKEFELVYYLANNKNRVFTREQLLCEVWGYDYPGDSRTVDVHIKRLREKLQGGANWQIETVWGVGYKFEVK</sequence>
<keyword evidence="6" id="KW-0804">Transcription</keyword>
<evidence type="ECO:0000259" key="11">
    <source>
        <dbReference type="PROSITE" id="PS51755"/>
    </source>
</evidence>
<gene>
    <name evidence="12" type="ORF">OW729_17030</name>
</gene>
<dbReference type="Pfam" id="PF00072">
    <property type="entry name" value="Response_reg"/>
    <property type="match status" value="1"/>
</dbReference>
<dbReference type="SUPFAM" id="SSF52172">
    <property type="entry name" value="CheY-like"/>
    <property type="match status" value="1"/>
</dbReference>
<dbReference type="PROSITE" id="PS51755">
    <property type="entry name" value="OMPR_PHOB"/>
    <property type="match status" value="1"/>
</dbReference>
<dbReference type="SMART" id="SM00448">
    <property type="entry name" value="REC"/>
    <property type="match status" value="1"/>
</dbReference>
<dbReference type="Gene3D" id="6.10.250.690">
    <property type="match status" value="1"/>
</dbReference>
<dbReference type="InterPro" id="IPR001867">
    <property type="entry name" value="OmpR/PhoB-type_DNA-bd"/>
</dbReference>
<dbReference type="EMBL" id="JAPQFJ010000025">
    <property type="protein sequence ID" value="MCY6960324.1"/>
    <property type="molecule type" value="Genomic_DNA"/>
</dbReference>
<dbReference type="InterPro" id="IPR011006">
    <property type="entry name" value="CheY-like_superfamily"/>
</dbReference>
<feature type="domain" description="OmpR/PhoB-type" evidence="11">
    <location>
        <begin position="130"/>
        <end position="227"/>
    </location>
</feature>
<dbReference type="SMART" id="SM00862">
    <property type="entry name" value="Trans_reg_C"/>
    <property type="match status" value="1"/>
</dbReference>
<dbReference type="Gene3D" id="3.40.50.2300">
    <property type="match status" value="1"/>
</dbReference>
<evidence type="ECO:0000256" key="2">
    <source>
        <dbReference type="ARBA" id="ARBA00022553"/>
    </source>
</evidence>
<evidence type="ECO:0000256" key="3">
    <source>
        <dbReference type="ARBA" id="ARBA00023012"/>
    </source>
</evidence>
<keyword evidence="3" id="KW-0902">Two-component regulatory system</keyword>
<evidence type="ECO:0000259" key="10">
    <source>
        <dbReference type="PROSITE" id="PS50110"/>
    </source>
</evidence>
<dbReference type="InterPro" id="IPR001789">
    <property type="entry name" value="Sig_transdc_resp-reg_receiver"/>
</dbReference>
<dbReference type="PROSITE" id="PS50110">
    <property type="entry name" value="RESPONSE_REGULATORY"/>
    <property type="match status" value="1"/>
</dbReference>
<dbReference type="PANTHER" id="PTHR48111">
    <property type="entry name" value="REGULATOR OF RPOS"/>
    <property type="match status" value="1"/>
</dbReference>
<protein>
    <recommendedName>
        <fullName evidence="1">Stage 0 sporulation protein A homolog</fullName>
    </recommendedName>
</protein>
<dbReference type="Pfam" id="PF00486">
    <property type="entry name" value="Trans_reg_C"/>
    <property type="match status" value="1"/>
</dbReference>
<accession>A0ABT4DDD0</accession>
<comment type="function">
    <text evidence="7">May play the central regulatory role in sporulation. It may be an element of the effector pathway responsible for the activation of sporulation genes in response to nutritional stress. Spo0A may act in concert with spo0H (a sigma factor) to control the expression of some genes that are critical to the sporulation process.</text>
</comment>